<accession>A0ABQ6BB52</accession>
<proteinExistence type="predicted"/>
<dbReference type="RefSeq" id="WP_284274587.1">
    <property type="nucleotide sequence ID" value="NZ_BSOW01000045.1"/>
</dbReference>
<protein>
    <submittedName>
        <fullName evidence="2">Uncharacterized protein</fullName>
    </submittedName>
</protein>
<comment type="caution">
    <text evidence="2">The sequence shown here is derived from an EMBL/GenBank/DDBJ whole genome shotgun (WGS) entry which is preliminary data.</text>
</comment>
<keyword evidence="1" id="KW-0472">Membrane</keyword>
<evidence type="ECO:0000256" key="1">
    <source>
        <dbReference type="SAM" id="Phobius"/>
    </source>
</evidence>
<evidence type="ECO:0000313" key="3">
    <source>
        <dbReference type="Proteomes" id="UP001156905"/>
    </source>
</evidence>
<keyword evidence="1" id="KW-1133">Transmembrane helix</keyword>
<sequence>MKLAAVLAALGITMLIYNVPHLWRDDGSASGYGHGVFFGILLVFGAVWRVFGQRAE</sequence>
<keyword evidence="1" id="KW-0812">Transmembrane</keyword>
<organism evidence="2 3">
    <name type="scientific">Bradyrhizobium iriomotense</name>
    <dbReference type="NCBI Taxonomy" id="441950"/>
    <lineage>
        <taxon>Bacteria</taxon>
        <taxon>Pseudomonadati</taxon>
        <taxon>Pseudomonadota</taxon>
        <taxon>Alphaproteobacteria</taxon>
        <taxon>Hyphomicrobiales</taxon>
        <taxon>Nitrobacteraceae</taxon>
        <taxon>Bradyrhizobium</taxon>
    </lineage>
</organism>
<name>A0ABQ6BB52_9BRAD</name>
<dbReference type="Proteomes" id="UP001156905">
    <property type="component" value="Unassembled WGS sequence"/>
</dbReference>
<keyword evidence="3" id="KW-1185">Reference proteome</keyword>
<gene>
    <name evidence="2" type="ORF">GCM10007857_80200</name>
</gene>
<reference evidence="3" key="1">
    <citation type="journal article" date="2019" name="Int. J. Syst. Evol. Microbiol.">
        <title>The Global Catalogue of Microorganisms (GCM) 10K type strain sequencing project: providing services to taxonomists for standard genome sequencing and annotation.</title>
        <authorList>
            <consortium name="The Broad Institute Genomics Platform"/>
            <consortium name="The Broad Institute Genome Sequencing Center for Infectious Disease"/>
            <person name="Wu L."/>
            <person name="Ma J."/>
        </authorList>
    </citation>
    <scope>NUCLEOTIDE SEQUENCE [LARGE SCALE GENOMIC DNA]</scope>
    <source>
        <strain evidence="3">NBRC 102520</strain>
    </source>
</reference>
<feature type="transmembrane region" description="Helical" evidence="1">
    <location>
        <begin position="31"/>
        <end position="51"/>
    </location>
</feature>
<evidence type="ECO:0000313" key="2">
    <source>
        <dbReference type="EMBL" id="GLR91303.1"/>
    </source>
</evidence>
<dbReference type="EMBL" id="BSOW01000045">
    <property type="protein sequence ID" value="GLR91303.1"/>
    <property type="molecule type" value="Genomic_DNA"/>
</dbReference>